<proteinExistence type="predicted"/>
<sequence length="139" mass="16322">MYKRHLALTERCPHRCTDSEHVYHLFWECSVAKQVWGLFFPSVSQNRLLPRSSLTAESVLYGPRGGCKTTKLQRQWRIINTVKQVLWEARNIKVYQKHQWTWSLSGGGHITSSGMALWWTFSKTSIWRERNGGWTIGRN</sequence>
<protein>
    <recommendedName>
        <fullName evidence="3">Reverse transcriptase zinc-binding domain-containing protein</fullName>
    </recommendedName>
</protein>
<evidence type="ECO:0008006" key="3">
    <source>
        <dbReference type="Google" id="ProtNLM"/>
    </source>
</evidence>
<evidence type="ECO:0000313" key="1">
    <source>
        <dbReference type="EMBL" id="KAJ8347400.1"/>
    </source>
</evidence>
<organism evidence="1 2">
    <name type="scientific">Synaphobranchus kaupii</name>
    <name type="common">Kaup's arrowtooth eel</name>
    <dbReference type="NCBI Taxonomy" id="118154"/>
    <lineage>
        <taxon>Eukaryota</taxon>
        <taxon>Metazoa</taxon>
        <taxon>Chordata</taxon>
        <taxon>Craniata</taxon>
        <taxon>Vertebrata</taxon>
        <taxon>Euteleostomi</taxon>
        <taxon>Actinopterygii</taxon>
        <taxon>Neopterygii</taxon>
        <taxon>Teleostei</taxon>
        <taxon>Anguilliformes</taxon>
        <taxon>Synaphobranchidae</taxon>
        <taxon>Synaphobranchus</taxon>
    </lineage>
</organism>
<dbReference type="OrthoDB" id="9908882at2759"/>
<dbReference type="AlphaFoldDB" id="A0A9Q1EYH2"/>
<dbReference type="EMBL" id="JAINUF010000011">
    <property type="protein sequence ID" value="KAJ8347400.1"/>
    <property type="molecule type" value="Genomic_DNA"/>
</dbReference>
<reference evidence="1" key="1">
    <citation type="journal article" date="2023" name="Science">
        <title>Genome structures resolve the early diversification of teleost fishes.</title>
        <authorList>
            <person name="Parey E."/>
            <person name="Louis A."/>
            <person name="Montfort J."/>
            <person name="Bouchez O."/>
            <person name="Roques C."/>
            <person name="Iampietro C."/>
            <person name="Lluch J."/>
            <person name="Castinel A."/>
            <person name="Donnadieu C."/>
            <person name="Desvignes T."/>
            <person name="Floi Bucao C."/>
            <person name="Jouanno E."/>
            <person name="Wen M."/>
            <person name="Mejri S."/>
            <person name="Dirks R."/>
            <person name="Jansen H."/>
            <person name="Henkel C."/>
            <person name="Chen W.J."/>
            <person name="Zahm M."/>
            <person name="Cabau C."/>
            <person name="Klopp C."/>
            <person name="Thompson A.W."/>
            <person name="Robinson-Rechavi M."/>
            <person name="Braasch I."/>
            <person name="Lecointre G."/>
            <person name="Bobe J."/>
            <person name="Postlethwait J.H."/>
            <person name="Berthelot C."/>
            <person name="Roest Crollius H."/>
            <person name="Guiguen Y."/>
        </authorList>
    </citation>
    <scope>NUCLEOTIDE SEQUENCE</scope>
    <source>
        <strain evidence="1">WJC10195</strain>
    </source>
</reference>
<gene>
    <name evidence="1" type="ORF">SKAU_G00288010</name>
</gene>
<name>A0A9Q1EYH2_SYNKA</name>
<dbReference type="Proteomes" id="UP001152622">
    <property type="component" value="Chromosome 11"/>
</dbReference>
<keyword evidence="2" id="KW-1185">Reference proteome</keyword>
<comment type="caution">
    <text evidence="1">The sequence shown here is derived from an EMBL/GenBank/DDBJ whole genome shotgun (WGS) entry which is preliminary data.</text>
</comment>
<accession>A0A9Q1EYH2</accession>
<evidence type="ECO:0000313" key="2">
    <source>
        <dbReference type="Proteomes" id="UP001152622"/>
    </source>
</evidence>